<comment type="subcellular location">
    <subcellularLocation>
        <location evidence="1">Membrane</location>
    </subcellularLocation>
</comment>
<organism evidence="6 7">
    <name type="scientific">Triparma laevis f. inornata</name>
    <dbReference type="NCBI Taxonomy" id="1714386"/>
    <lineage>
        <taxon>Eukaryota</taxon>
        <taxon>Sar</taxon>
        <taxon>Stramenopiles</taxon>
        <taxon>Ochrophyta</taxon>
        <taxon>Bolidophyceae</taxon>
        <taxon>Parmales</taxon>
        <taxon>Triparmaceae</taxon>
        <taxon>Triparma</taxon>
    </lineage>
</organism>
<evidence type="ECO:0000313" key="7">
    <source>
        <dbReference type="Proteomes" id="UP001162640"/>
    </source>
</evidence>
<accession>A0A9W7B324</accession>
<dbReference type="SUPFAM" id="SSF161084">
    <property type="entry name" value="MAPEG domain-like"/>
    <property type="match status" value="1"/>
</dbReference>
<comment type="caution">
    <text evidence="6">The sequence shown here is derived from an EMBL/GenBank/DDBJ whole genome shotgun (WGS) entry which is preliminary data.</text>
</comment>
<dbReference type="Proteomes" id="UP001162640">
    <property type="component" value="Unassembled WGS sequence"/>
</dbReference>
<evidence type="ECO:0000256" key="1">
    <source>
        <dbReference type="ARBA" id="ARBA00004370"/>
    </source>
</evidence>
<dbReference type="InterPro" id="IPR023352">
    <property type="entry name" value="MAPEG-like_dom_sf"/>
</dbReference>
<keyword evidence="4 5" id="KW-0472">Membrane</keyword>
<dbReference type="GO" id="GO:0016020">
    <property type="term" value="C:membrane"/>
    <property type="evidence" value="ECO:0007669"/>
    <property type="project" value="UniProtKB-SubCell"/>
</dbReference>
<keyword evidence="2 5" id="KW-0812">Transmembrane</keyword>
<evidence type="ECO:0000256" key="4">
    <source>
        <dbReference type="ARBA" id="ARBA00023136"/>
    </source>
</evidence>
<evidence type="ECO:0000313" key="6">
    <source>
        <dbReference type="EMBL" id="GMH83054.1"/>
    </source>
</evidence>
<sequence>MGQKQSAESQYPAPEDLKDAALGLCVYIGMYACLLCFQSFSKQYLLQSKRSDPKNEGKHISFLKTKYYNNADIIALAGDRAVGNTLEQSLVFVPLLLAHTMLVDEKETFSICVIYSLSRVIYPFLYLTRKFPVVFVSTIPGYCVCGYMNYKLFLWALS</sequence>
<dbReference type="AlphaFoldDB" id="A0A9W7B324"/>
<dbReference type="Gene3D" id="1.20.120.550">
    <property type="entry name" value="Membrane associated eicosanoid/glutathione metabolism-like domain"/>
    <property type="match status" value="1"/>
</dbReference>
<dbReference type="InterPro" id="IPR001129">
    <property type="entry name" value="Membr-assoc_MAPEG"/>
</dbReference>
<dbReference type="Pfam" id="PF01124">
    <property type="entry name" value="MAPEG"/>
    <property type="match status" value="1"/>
</dbReference>
<evidence type="ECO:0000256" key="2">
    <source>
        <dbReference type="ARBA" id="ARBA00022692"/>
    </source>
</evidence>
<evidence type="ECO:0000256" key="3">
    <source>
        <dbReference type="ARBA" id="ARBA00022989"/>
    </source>
</evidence>
<reference evidence="7" key="1">
    <citation type="journal article" date="2023" name="Commun. Biol.">
        <title>Genome analysis of Parmales, the sister group of diatoms, reveals the evolutionary specialization of diatoms from phago-mixotrophs to photoautotrophs.</title>
        <authorList>
            <person name="Ban H."/>
            <person name="Sato S."/>
            <person name="Yoshikawa S."/>
            <person name="Yamada K."/>
            <person name="Nakamura Y."/>
            <person name="Ichinomiya M."/>
            <person name="Sato N."/>
            <person name="Blanc-Mathieu R."/>
            <person name="Endo H."/>
            <person name="Kuwata A."/>
            <person name="Ogata H."/>
        </authorList>
    </citation>
    <scope>NUCLEOTIDE SEQUENCE [LARGE SCALE GENOMIC DNA]</scope>
</reference>
<feature type="transmembrane region" description="Helical" evidence="5">
    <location>
        <begin position="20"/>
        <end position="40"/>
    </location>
</feature>
<keyword evidence="3 5" id="KW-1133">Transmembrane helix</keyword>
<gene>
    <name evidence="6" type="ORF">TL16_g09470</name>
</gene>
<name>A0A9W7B324_9STRA</name>
<feature type="transmembrane region" description="Helical" evidence="5">
    <location>
        <begin position="131"/>
        <end position="150"/>
    </location>
</feature>
<proteinExistence type="predicted"/>
<dbReference type="EMBL" id="BLQM01000322">
    <property type="protein sequence ID" value="GMH83054.1"/>
    <property type="molecule type" value="Genomic_DNA"/>
</dbReference>
<protein>
    <submittedName>
        <fullName evidence="6">Uncharacterized protein</fullName>
    </submittedName>
</protein>
<dbReference type="PROSITE" id="PS51257">
    <property type="entry name" value="PROKAR_LIPOPROTEIN"/>
    <property type="match status" value="1"/>
</dbReference>
<evidence type="ECO:0000256" key="5">
    <source>
        <dbReference type="SAM" id="Phobius"/>
    </source>
</evidence>